<dbReference type="EMBL" id="VIVK01000001">
    <property type="protein sequence ID" value="TWD80889.1"/>
    <property type="molecule type" value="Genomic_DNA"/>
</dbReference>
<accession>A0A561BPT6</accession>
<dbReference type="SMART" id="SM00065">
    <property type="entry name" value="GAF"/>
    <property type="match status" value="1"/>
</dbReference>
<dbReference type="SMART" id="SM00387">
    <property type="entry name" value="HATPase_c"/>
    <property type="match status" value="1"/>
</dbReference>
<keyword evidence="5 10" id="KW-0238">DNA-binding</keyword>
<feature type="modified residue" description="4-aspartylphosphate" evidence="6">
    <location>
        <position position="460"/>
    </location>
</feature>
<dbReference type="InterPro" id="IPR016032">
    <property type="entry name" value="Sig_transdc_resp-reg_C-effctor"/>
</dbReference>
<keyword evidence="3" id="KW-0418">Kinase</keyword>
<keyword evidence="11" id="KW-1185">Reference proteome</keyword>
<keyword evidence="2" id="KW-0808">Transferase</keyword>
<dbReference type="SUPFAM" id="SSF55781">
    <property type="entry name" value="GAF domain-like"/>
    <property type="match status" value="1"/>
</dbReference>
<proteinExistence type="predicted"/>
<dbReference type="InterPro" id="IPR036890">
    <property type="entry name" value="HATPase_C_sf"/>
</dbReference>
<dbReference type="PANTHER" id="PTHR24421">
    <property type="entry name" value="NITRATE/NITRITE SENSOR PROTEIN NARX-RELATED"/>
    <property type="match status" value="1"/>
</dbReference>
<evidence type="ECO:0000256" key="6">
    <source>
        <dbReference type="PROSITE-ProRule" id="PRU00169"/>
    </source>
</evidence>
<dbReference type="InterPro" id="IPR029016">
    <property type="entry name" value="GAF-like_dom_sf"/>
</dbReference>
<evidence type="ECO:0000256" key="2">
    <source>
        <dbReference type="ARBA" id="ARBA00022679"/>
    </source>
</evidence>
<reference evidence="10 11" key="1">
    <citation type="submission" date="2019-06" db="EMBL/GenBank/DDBJ databases">
        <title>Sequencing the genomes of 1000 actinobacteria strains.</title>
        <authorList>
            <person name="Klenk H.-P."/>
        </authorList>
    </citation>
    <scope>NUCLEOTIDE SEQUENCE [LARGE SCALE GENOMIC DNA]</scope>
    <source>
        <strain evidence="10 11">DSM 24683</strain>
    </source>
</reference>
<dbReference type="CDD" id="cd06170">
    <property type="entry name" value="LuxR_C_like"/>
    <property type="match status" value="1"/>
</dbReference>
<dbReference type="SUPFAM" id="SSF52172">
    <property type="entry name" value="CheY-like"/>
    <property type="match status" value="1"/>
</dbReference>
<dbReference type="PANTHER" id="PTHR24421:SF62">
    <property type="entry name" value="SENSORY TRANSDUCTION HISTIDINE KINASE"/>
    <property type="match status" value="1"/>
</dbReference>
<dbReference type="SUPFAM" id="SSF55874">
    <property type="entry name" value="ATPase domain of HSP90 chaperone/DNA topoisomerase II/histidine kinase"/>
    <property type="match status" value="1"/>
</dbReference>
<dbReference type="InterPro" id="IPR003018">
    <property type="entry name" value="GAF"/>
</dbReference>
<dbReference type="CDD" id="cd17535">
    <property type="entry name" value="REC_NarL-like"/>
    <property type="match status" value="1"/>
</dbReference>
<dbReference type="Pfam" id="PF00072">
    <property type="entry name" value="Response_reg"/>
    <property type="match status" value="1"/>
</dbReference>
<dbReference type="Pfam" id="PF13185">
    <property type="entry name" value="GAF_2"/>
    <property type="match status" value="1"/>
</dbReference>
<dbReference type="GO" id="GO:0046983">
    <property type="term" value="F:protein dimerization activity"/>
    <property type="evidence" value="ECO:0007669"/>
    <property type="project" value="InterPro"/>
</dbReference>
<dbReference type="InterPro" id="IPR001789">
    <property type="entry name" value="Sig_transdc_resp-reg_receiver"/>
</dbReference>
<dbReference type="Gene3D" id="3.30.450.40">
    <property type="match status" value="1"/>
</dbReference>
<dbReference type="SUPFAM" id="SSF46894">
    <property type="entry name" value="C-terminal effector domain of the bipartite response regulators"/>
    <property type="match status" value="1"/>
</dbReference>
<keyword evidence="1 6" id="KW-0597">Phosphoprotein</keyword>
<dbReference type="SMART" id="SM00421">
    <property type="entry name" value="HTH_LUXR"/>
    <property type="match status" value="1"/>
</dbReference>
<protein>
    <submittedName>
        <fullName evidence="10">DNA-binding NarL/FixJ family response regulator</fullName>
    </submittedName>
</protein>
<dbReference type="GO" id="GO:0000155">
    <property type="term" value="F:phosphorelay sensor kinase activity"/>
    <property type="evidence" value="ECO:0007669"/>
    <property type="project" value="InterPro"/>
</dbReference>
<evidence type="ECO:0000313" key="10">
    <source>
        <dbReference type="EMBL" id="TWD80889.1"/>
    </source>
</evidence>
<dbReference type="CDD" id="cd16917">
    <property type="entry name" value="HATPase_UhpB-NarQ-NarX-like"/>
    <property type="match status" value="1"/>
</dbReference>
<dbReference type="AlphaFoldDB" id="A0A561BPT6"/>
<evidence type="ECO:0000256" key="1">
    <source>
        <dbReference type="ARBA" id="ARBA00022553"/>
    </source>
</evidence>
<feature type="domain" description="Response regulatory" evidence="9">
    <location>
        <begin position="408"/>
        <end position="525"/>
    </location>
</feature>
<dbReference type="OrthoDB" id="144293at2"/>
<evidence type="ECO:0000313" key="11">
    <source>
        <dbReference type="Proteomes" id="UP000318380"/>
    </source>
</evidence>
<dbReference type="Pfam" id="PF07730">
    <property type="entry name" value="HisKA_3"/>
    <property type="match status" value="1"/>
</dbReference>
<dbReference type="InterPro" id="IPR011006">
    <property type="entry name" value="CheY-like_superfamily"/>
</dbReference>
<sequence>MKPVEAGPGAPIIGTVGVRIDPHDKIDALTGAVEDLAGQFTLQPLLRRILTRAISLLGGGAGSICSVDEQAGVYRKEADLGVSCQEGRSFPLDEGVTGAVVANRAPMVFDSYAEVRGGHVAPGERDRLHATVGVPIEWAGRIIGVCVVFSTDPALRFRDEDVRLLGLFAKHAAIAITNARLHADADDRTRRLAVSAERERVVRDVHDAVARALGSILMHIDAVDGALDPATAAHLAAARTTAGNALAETRRTVLGLGPALLEPHSLDDALAMELGWARSTTGIRTDLVVTGEWPHPAPELGQQALRIVQEALTNVVLHAQASLVRVGVLYGTEDLTIVVEDNGCGFDPARLATGPRTGLGLTGIVARAKHLGADLQIESTPGWGTRVRAHVPYERTAIGGRSGEDSWRILVVHPRPIVRAGLVRLLARAEPEIQVVGEIGEARAVVDAVRVLEPDVVLLDLQMPELDGARLTSYIRAARPGTSILVLADDTADDLLRAAVMAGARGCVGSAADGPALARAVLAAARGDVALTEQVLHRFVGARAESLDEALTEREHEVRRLVERGLPDKRIASLLGISVKTVEKHVGSVLRKTGSANRTALAHRSAVQRATPR</sequence>
<dbReference type="Gene3D" id="3.40.50.2300">
    <property type="match status" value="1"/>
</dbReference>
<dbReference type="Gene3D" id="1.20.5.1930">
    <property type="match status" value="1"/>
</dbReference>
<dbReference type="PROSITE" id="PS50043">
    <property type="entry name" value="HTH_LUXR_2"/>
    <property type="match status" value="1"/>
</dbReference>
<dbReference type="Proteomes" id="UP000318380">
    <property type="component" value="Unassembled WGS sequence"/>
</dbReference>
<dbReference type="InterPro" id="IPR011712">
    <property type="entry name" value="Sig_transdc_His_kin_sub3_dim/P"/>
</dbReference>
<dbReference type="PROSITE" id="PS50110">
    <property type="entry name" value="RESPONSE_REGULATORY"/>
    <property type="match status" value="1"/>
</dbReference>
<keyword evidence="4" id="KW-0902">Two-component regulatory system</keyword>
<feature type="domain" description="Histidine kinase" evidence="8">
    <location>
        <begin position="306"/>
        <end position="395"/>
    </location>
</feature>
<dbReference type="InterPro" id="IPR058245">
    <property type="entry name" value="NreC/VraR/RcsB-like_REC"/>
</dbReference>
<dbReference type="InterPro" id="IPR003594">
    <property type="entry name" value="HATPase_dom"/>
</dbReference>
<feature type="domain" description="HTH luxR-type" evidence="7">
    <location>
        <begin position="544"/>
        <end position="609"/>
    </location>
</feature>
<evidence type="ECO:0000256" key="3">
    <source>
        <dbReference type="ARBA" id="ARBA00022777"/>
    </source>
</evidence>
<evidence type="ECO:0000259" key="8">
    <source>
        <dbReference type="PROSITE" id="PS50109"/>
    </source>
</evidence>
<dbReference type="InterPro" id="IPR005467">
    <property type="entry name" value="His_kinase_dom"/>
</dbReference>
<dbReference type="InterPro" id="IPR050482">
    <property type="entry name" value="Sensor_HK_TwoCompSys"/>
</dbReference>
<evidence type="ECO:0000259" key="7">
    <source>
        <dbReference type="PROSITE" id="PS50043"/>
    </source>
</evidence>
<evidence type="ECO:0000256" key="4">
    <source>
        <dbReference type="ARBA" id="ARBA00023012"/>
    </source>
</evidence>
<evidence type="ECO:0000256" key="5">
    <source>
        <dbReference type="ARBA" id="ARBA00023125"/>
    </source>
</evidence>
<evidence type="ECO:0000259" key="9">
    <source>
        <dbReference type="PROSITE" id="PS50110"/>
    </source>
</evidence>
<dbReference type="Gene3D" id="3.30.565.10">
    <property type="entry name" value="Histidine kinase-like ATPase, C-terminal domain"/>
    <property type="match status" value="1"/>
</dbReference>
<dbReference type="Pfam" id="PF00196">
    <property type="entry name" value="GerE"/>
    <property type="match status" value="1"/>
</dbReference>
<dbReference type="PRINTS" id="PR00038">
    <property type="entry name" value="HTHLUXR"/>
</dbReference>
<comment type="caution">
    <text evidence="10">The sequence shown here is derived from an EMBL/GenBank/DDBJ whole genome shotgun (WGS) entry which is preliminary data.</text>
</comment>
<gene>
    <name evidence="10" type="ORF">FB561_1986</name>
</gene>
<name>A0A561BPT6_9ACTN</name>
<dbReference type="GO" id="GO:0006355">
    <property type="term" value="P:regulation of DNA-templated transcription"/>
    <property type="evidence" value="ECO:0007669"/>
    <property type="project" value="InterPro"/>
</dbReference>
<dbReference type="Pfam" id="PF02518">
    <property type="entry name" value="HATPase_c"/>
    <property type="match status" value="1"/>
</dbReference>
<dbReference type="PROSITE" id="PS50109">
    <property type="entry name" value="HIS_KIN"/>
    <property type="match status" value="1"/>
</dbReference>
<organism evidence="10 11">
    <name type="scientific">Kribbella amoyensis</name>
    <dbReference type="NCBI Taxonomy" id="996641"/>
    <lineage>
        <taxon>Bacteria</taxon>
        <taxon>Bacillati</taxon>
        <taxon>Actinomycetota</taxon>
        <taxon>Actinomycetes</taxon>
        <taxon>Propionibacteriales</taxon>
        <taxon>Kribbellaceae</taxon>
        <taxon>Kribbella</taxon>
    </lineage>
</organism>
<dbReference type="GO" id="GO:0003677">
    <property type="term" value="F:DNA binding"/>
    <property type="evidence" value="ECO:0007669"/>
    <property type="project" value="UniProtKB-KW"/>
</dbReference>
<dbReference type="SMART" id="SM00448">
    <property type="entry name" value="REC"/>
    <property type="match status" value="1"/>
</dbReference>
<dbReference type="GO" id="GO:0016020">
    <property type="term" value="C:membrane"/>
    <property type="evidence" value="ECO:0007669"/>
    <property type="project" value="InterPro"/>
</dbReference>
<dbReference type="InterPro" id="IPR000792">
    <property type="entry name" value="Tscrpt_reg_LuxR_C"/>
</dbReference>